<dbReference type="SMART" id="SM00091">
    <property type="entry name" value="PAS"/>
    <property type="match status" value="2"/>
</dbReference>
<feature type="domain" description="PAC" evidence="2">
    <location>
        <begin position="236"/>
        <end position="287"/>
    </location>
</feature>
<dbReference type="PANTHER" id="PTHR44757:SF2">
    <property type="entry name" value="BIOFILM ARCHITECTURE MAINTENANCE PROTEIN MBAA"/>
    <property type="match status" value="1"/>
</dbReference>
<dbReference type="Pfam" id="PF00563">
    <property type="entry name" value="EAL"/>
    <property type="match status" value="1"/>
</dbReference>
<dbReference type="PROSITE" id="PS50883">
    <property type="entry name" value="EAL"/>
    <property type="match status" value="1"/>
</dbReference>
<dbReference type="CDD" id="cd00130">
    <property type="entry name" value="PAS"/>
    <property type="match status" value="1"/>
</dbReference>
<organism evidence="5 6">
    <name type="scientific">Vreelandella aquamarina</name>
    <dbReference type="NCBI Taxonomy" id="77097"/>
    <lineage>
        <taxon>Bacteria</taxon>
        <taxon>Pseudomonadati</taxon>
        <taxon>Pseudomonadota</taxon>
        <taxon>Gammaproteobacteria</taxon>
        <taxon>Oceanospirillales</taxon>
        <taxon>Halomonadaceae</taxon>
        <taxon>Vreelandella</taxon>
    </lineage>
</organism>
<dbReference type="NCBIfam" id="TIGR00229">
    <property type="entry name" value="sensory_box"/>
    <property type="match status" value="2"/>
</dbReference>
<dbReference type="InterPro" id="IPR000700">
    <property type="entry name" value="PAS-assoc_C"/>
</dbReference>
<evidence type="ECO:0000259" key="1">
    <source>
        <dbReference type="PROSITE" id="PS50112"/>
    </source>
</evidence>
<feature type="domain" description="PAC" evidence="2">
    <location>
        <begin position="542"/>
        <end position="596"/>
    </location>
</feature>
<dbReference type="OrthoDB" id="9176779at2"/>
<dbReference type="InterPro" id="IPR000014">
    <property type="entry name" value="PAS"/>
</dbReference>
<dbReference type="SUPFAM" id="SSF55785">
    <property type="entry name" value="PYP-like sensor domain (PAS domain)"/>
    <property type="match status" value="2"/>
</dbReference>
<dbReference type="KEGG" id="hmd:CTT34_12045"/>
<sequence length="1025" mass="115094">MVPPVSHEKEEQRLLTLKRYTLGDLSADDHFDRITQLAAAYCDMPIALITLVDDTHVWIKSGVGKPAENMLRERSFCGTAIEERTLYEVPDAREHASLRELPLVALPPHIVFYAGVPLVADNGSVIGTLCVMDKQPRQLSNSQKELLQQLASSTVLQFEHYLSQRAYHAISNAAIGLWEMDVPSRATHWNDVVNELYDVGKRDARTFEQRMDAYTPEDRQRLMTAIDTAIEHRVAFNDTFQLTTVSGEPRWVRITGNPLVVSDRVVQLIGTMLDVTPRKQIETQLLRQQALEQAIMRAQASFIDGQGDAKALNPLLEDLLALTSSEYGFIGEVLYDDTQAPYLVAHAITDITWDQASKQFYDQNAPNGMVFSNLDTLFGHVMRHETVVISNAPAMDSRRGGLPAGHPPLNAFLGVPIHFNGHCIGMIGLANRPNGYDDTLVEFLAPLLGSIGQFINNLRNHRQQRQDQQAIARLSMVAKNTSNGVVITDAQGNIEWINDGFTRLSGYTFDEAIGKKPGKLVQGSATDSATVRRIAHALRYRQRYEEELLNYRKDGTPYWVHISCNPLPAGEQSGGGFIAIQSDITDTKRHEEALYKAANIDELTGLPNQRLARTQLEALTRQREPLTVYVLNIDDFKRLNDLFGYAVGNRILKRIAERLAALVAPLHQQGIAARLSGDEFVVAAPTQQLSPSALHQAIQEPMQIHGHTLKLTTCIGMTCYPEDEVDSDTLFRHAYQALYQAKTHGVSQCVRYSTDEEHLTRLRQQERTAIQHGLSNEEFQLFYQPQVDLQTKEVVGAEALIRWQHPKRGLCAPGEFLPLIEGSELEFRLGEWVIEAALKQLQQWERVGITLQVSVNISPQHLLHQGFLPQLEQLLARYADVPTQRLAIEILESATLDDMQAALHVLENCQRLGIDVALDDFGTGYSSLAYFRRLPVQLIKVDRDFVRDMLDSEDDRAIVESIVFLAKKFSRPVLAEGVETLEHAKALLSLGCYLAQGYGIARPMPADKLPQWLTEWQRDGFLDTF</sequence>
<proteinExistence type="predicted"/>
<dbReference type="InterPro" id="IPR035919">
    <property type="entry name" value="EAL_sf"/>
</dbReference>
<dbReference type="NCBIfam" id="TIGR00254">
    <property type="entry name" value="GGDEF"/>
    <property type="match status" value="1"/>
</dbReference>
<evidence type="ECO:0000313" key="6">
    <source>
        <dbReference type="Proteomes" id="UP000463949"/>
    </source>
</evidence>
<dbReference type="PROSITE" id="PS50887">
    <property type="entry name" value="GGDEF"/>
    <property type="match status" value="1"/>
</dbReference>
<dbReference type="PROSITE" id="PS50112">
    <property type="entry name" value="PAS"/>
    <property type="match status" value="1"/>
</dbReference>
<dbReference type="Pfam" id="PF01590">
    <property type="entry name" value="GAF"/>
    <property type="match status" value="1"/>
</dbReference>
<feature type="domain" description="GGDEF" evidence="4">
    <location>
        <begin position="624"/>
        <end position="754"/>
    </location>
</feature>
<evidence type="ECO:0000313" key="5">
    <source>
        <dbReference type="EMBL" id="QHD50365.1"/>
    </source>
</evidence>
<dbReference type="InterPro" id="IPR003018">
    <property type="entry name" value="GAF"/>
</dbReference>
<dbReference type="CDD" id="cd01948">
    <property type="entry name" value="EAL"/>
    <property type="match status" value="1"/>
</dbReference>
<dbReference type="Pfam" id="PF08447">
    <property type="entry name" value="PAS_3"/>
    <property type="match status" value="1"/>
</dbReference>
<evidence type="ECO:0000259" key="3">
    <source>
        <dbReference type="PROSITE" id="PS50883"/>
    </source>
</evidence>
<evidence type="ECO:0000259" key="4">
    <source>
        <dbReference type="PROSITE" id="PS50887"/>
    </source>
</evidence>
<dbReference type="SUPFAM" id="SSF55781">
    <property type="entry name" value="GAF domain-like"/>
    <property type="match status" value="2"/>
</dbReference>
<dbReference type="SMART" id="SM00065">
    <property type="entry name" value="GAF"/>
    <property type="match status" value="2"/>
</dbReference>
<dbReference type="Gene3D" id="3.30.450.20">
    <property type="entry name" value="PAS domain"/>
    <property type="match status" value="2"/>
</dbReference>
<dbReference type="SUPFAM" id="SSF141868">
    <property type="entry name" value="EAL domain-like"/>
    <property type="match status" value="1"/>
</dbReference>
<dbReference type="Proteomes" id="UP000463949">
    <property type="component" value="Chromosome"/>
</dbReference>
<dbReference type="SMART" id="SM00086">
    <property type="entry name" value="PAC"/>
    <property type="match status" value="2"/>
</dbReference>
<dbReference type="InterPro" id="IPR029787">
    <property type="entry name" value="Nucleotide_cyclase"/>
</dbReference>
<feature type="domain" description="PAS" evidence="1">
    <location>
        <begin position="470"/>
        <end position="515"/>
    </location>
</feature>
<dbReference type="AlphaFoldDB" id="A0A857GMD3"/>
<dbReference type="Gene3D" id="3.30.450.40">
    <property type="match status" value="2"/>
</dbReference>
<dbReference type="InterPro" id="IPR001633">
    <property type="entry name" value="EAL_dom"/>
</dbReference>
<name>A0A857GMD3_9GAMM</name>
<dbReference type="InterPro" id="IPR043128">
    <property type="entry name" value="Rev_trsase/Diguanyl_cyclase"/>
</dbReference>
<dbReference type="Gene3D" id="3.30.70.270">
    <property type="match status" value="1"/>
</dbReference>
<dbReference type="InterPro" id="IPR001610">
    <property type="entry name" value="PAC"/>
</dbReference>
<dbReference type="InterPro" id="IPR052155">
    <property type="entry name" value="Biofilm_reg_signaling"/>
</dbReference>
<dbReference type="SMART" id="SM00052">
    <property type="entry name" value="EAL"/>
    <property type="match status" value="1"/>
</dbReference>
<accession>A0A857GMD3</accession>
<dbReference type="Pfam" id="PF13185">
    <property type="entry name" value="GAF_2"/>
    <property type="match status" value="1"/>
</dbReference>
<dbReference type="CDD" id="cd01949">
    <property type="entry name" value="GGDEF"/>
    <property type="match status" value="1"/>
</dbReference>
<evidence type="ECO:0000259" key="2">
    <source>
        <dbReference type="PROSITE" id="PS50113"/>
    </source>
</evidence>
<dbReference type="InterPro" id="IPR013655">
    <property type="entry name" value="PAS_fold_3"/>
</dbReference>
<protein>
    <submittedName>
        <fullName evidence="5">Diguanylate cyclase</fullName>
    </submittedName>
</protein>
<gene>
    <name evidence="5" type="ORF">CTT34_12045</name>
</gene>
<dbReference type="EMBL" id="CP024621">
    <property type="protein sequence ID" value="QHD50365.1"/>
    <property type="molecule type" value="Genomic_DNA"/>
</dbReference>
<dbReference type="Pfam" id="PF00990">
    <property type="entry name" value="GGDEF"/>
    <property type="match status" value="1"/>
</dbReference>
<dbReference type="PROSITE" id="PS50113">
    <property type="entry name" value="PAC"/>
    <property type="match status" value="2"/>
</dbReference>
<dbReference type="InterPro" id="IPR000160">
    <property type="entry name" value="GGDEF_dom"/>
</dbReference>
<reference evidence="5 6" key="1">
    <citation type="submission" date="2017-10" db="EMBL/GenBank/DDBJ databases">
        <title>Coral associated bacteria.</title>
        <authorList>
            <person name="Wang X."/>
        </authorList>
    </citation>
    <scope>NUCLEOTIDE SEQUENCE [LARGE SCALE GENOMIC DNA]</scope>
    <source>
        <strain evidence="5 6">SCSIO 43005</strain>
    </source>
</reference>
<dbReference type="InterPro" id="IPR035965">
    <property type="entry name" value="PAS-like_dom_sf"/>
</dbReference>
<dbReference type="SMART" id="SM00267">
    <property type="entry name" value="GGDEF"/>
    <property type="match status" value="1"/>
</dbReference>
<dbReference type="SUPFAM" id="SSF55073">
    <property type="entry name" value="Nucleotide cyclase"/>
    <property type="match status" value="1"/>
</dbReference>
<dbReference type="RefSeq" id="WP_159342647.1">
    <property type="nucleotide sequence ID" value="NZ_CP024621.1"/>
</dbReference>
<feature type="domain" description="EAL" evidence="3">
    <location>
        <begin position="763"/>
        <end position="1017"/>
    </location>
</feature>
<dbReference type="PANTHER" id="PTHR44757">
    <property type="entry name" value="DIGUANYLATE CYCLASE DGCP"/>
    <property type="match status" value="1"/>
</dbReference>
<dbReference type="Pfam" id="PF13426">
    <property type="entry name" value="PAS_9"/>
    <property type="match status" value="1"/>
</dbReference>
<dbReference type="Gene3D" id="3.20.20.450">
    <property type="entry name" value="EAL domain"/>
    <property type="match status" value="1"/>
</dbReference>
<dbReference type="InterPro" id="IPR029016">
    <property type="entry name" value="GAF-like_dom_sf"/>
</dbReference>